<dbReference type="AlphaFoldDB" id="A0A7L2R388"/>
<dbReference type="GO" id="GO:0008270">
    <property type="term" value="F:zinc ion binding"/>
    <property type="evidence" value="ECO:0007669"/>
    <property type="project" value="UniProtKB-KW"/>
</dbReference>
<dbReference type="InterPro" id="IPR045072">
    <property type="entry name" value="MKRN-like"/>
</dbReference>
<evidence type="ECO:0000256" key="4">
    <source>
        <dbReference type="ARBA" id="ARBA00022833"/>
    </source>
</evidence>
<evidence type="ECO:0000313" key="8">
    <source>
        <dbReference type="Proteomes" id="UP000570288"/>
    </source>
</evidence>
<evidence type="ECO:0000256" key="5">
    <source>
        <dbReference type="PROSITE-ProRule" id="PRU00175"/>
    </source>
</evidence>
<organism evidence="7 8">
    <name type="scientific">Oxylabes madagascariensis</name>
    <name type="common">white-throated Oxylabes</name>
    <dbReference type="NCBI Taxonomy" id="98144"/>
    <lineage>
        <taxon>Eukaryota</taxon>
        <taxon>Metazoa</taxon>
        <taxon>Chordata</taxon>
        <taxon>Craniata</taxon>
        <taxon>Vertebrata</taxon>
        <taxon>Euteleostomi</taxon>
        <taxon>Archelosauria</taxon>
        <taxon>Archosauria</taxon>
        <taxon>Dinosauria</taxon>
        <taxon>Saurischia</taxon>
        <taxon>Theropoda</taxon>
        <taxon>Coelurosauria</taxon>
        <taxon>Aves</taxon>
        <taxon>Neognathae</taxon>
        <taxon>Neoaves</taxon>
        <taxon>Telluraves</taxon>
        <taxon>Australaves</taxon>
        <taxon>Passeriformes</taxon>
        <taxon>Sylvioidea</taxon>
        <taxon>Timaliidae</taxon>
        <taxon>Oxylabes</taxon>
    </lineage>
</organism>
<evidence type="ECO:0000256" key="3">
    <source>
        <dbReference type="ARBA" id="ARBA00022771"/>
    </source>
</evidence>
<dbReference type="GO" id="GO:0016874">
    <property type="term" value="F:ligase activity"/>
    <property type="evidence" value="ECO:0007669"/>
    <property type="project" value="UniProtKB-KW"/>
</dbReference>
<protein>
    <submittedName>
        <fullName evidence="7">MKRN2 ligase</fullName>
    </submittedName>
</protein>
<keyword evidence="3 5" id="KW-0863">Zinc-finger</keyword>
<name>A0A7L2R388_9PASS</name>
<dbReference type="PANTHER" id="PTHR11224:SF39">
    <property type="entry name" value="RING-TYPE E3 UBIQUITIN TRANSFERASE"/>
    <property type="match status" value="1"/>
</dbReference>
<comment type="caution">
    <text evidence="7">The sequence shown here is derived from an EMBL/GenBank/DDBJ whole genome shotgun (WGS) entry which is preliminary data.</text>
</comment>
<evidence type="ECO:0000313" key="7">
    <source>
        <dbReference type="EMBL" id="NXS03681.1"/>
    </source>
</evidence>
<keyword evidence="8" id="KW-1185">Reference proteome</keyword>
<dbReference type="PROSITE" id="PS00518">
    <property type="entry name" value="ZF_RING_1"/>
    <property type="match status" value="1"/>
</dbReference>
<keyword evidence="2" id="KW-0479">Metal-binding</keyword>
<sequence>MDKVYEKLLPEERFFGILPNCSHPYCVGCIRTWRQRHDFDITVIKACPVCRTLSSYYIPHKYWISDAGEKEDLIRTFKERTG</sequence>
<dbReference type="InterPro" id="IPR013083">
    <property type="entry name" value="Znf_RING/FYVE/PHD"/>
</dbReference>
<dbReference type="Gene3D" id="3.30.40.10">
    <property type="entry name" value="Zinc/RING finger domain, C3HC4 (zinc finger)"/>
    <property type="match status" value="1"/>
</dbReference>
<evidence type="ECO:0000256" key="1">
    <source>
        <dbReference type="ARBA" id="ARBA00022679"/>
    </source>
</evidence>
<dbReference type="Proteomes" id="UP000570288">
    <property type="component" value="Unassembled WGS sequence"/>
</dbReference>
<accession>A0A7L2R388</accession>
<keyword evidence="7" id="KW-0436">Ligase</keyword>
<feature type="domain" description="RING-type" evidence="6">
    <location>
        <begin position="21"/>
        <end position="51"/>
    </location>
</feature>
<dbReference type="PROSITE" id="PS50089">
    <property type="entry name" value="ZF_RING_2"/>
    <property type="match status" value="1"/>
</dbReference>
<dbReference type="Pfam" id="PF00097">
    <property type="entry name" value="zf-C3HC4"/>
    <property type="match status" value="1"/>
</dbReference>
<proteinExistence type="predicted"/>
<dbReference type="GO" id="GO:0000209">
    <property type="term" value="P:protein polyubiquitination"/>
    <property type="evidence" value="ECO:0007669"/>
    <property type="project" value="InterPro"/>
</dbReference>
<dbReference type="PANTHER" id="PTHR11224">
    <property type="entry name" value="MAKORIN-RELATED"/>
    <property type="match status" value="1"/>
</dbReference>
<dbReference type="OrthoDB" id="250836at2759"/>
<feature type="non-terminal residue" evidence="7">
    <location>
        <position position="82"/>
    </location>
</feature>
<dbReference type="InterPro" id="IPR017907">
    <property type="entry name" value="Znf_RING_CS"/>
</dbReference>
<dbReference type="EMBL" id="VYZR01321066">
    <property type="protein sequence ID" value="NXS03681.1"/>
    <property type="molecule type" value="Genomic_DNA"/>
</dbReference>
<keyword evidence="1" id="KW-0808">Transferase</keyword>
<gene>
    <name evidence="7" type="primary">Mkrn2</name>
    <name evidence="7" type="ORF">OXYMAD_R01808</name>
</gene>
<dbReference type="SUPFAM" id="SSF57850">
    <property type="entry name" value="RING/U-box"/>
    <property type="match status" value="1"/>
</dbReference>
<keyword evidence="4" id="KW-0862">Zinc</keyword>
<reference evidence="7 8" key="1">
    <citation type="submission" date="2019-09" db="EMBL/GenBank/DDBJ databases">
        <title>Bird 10,000 Genomes (B10K) Project - Family phase.</title>
        <authorList>
            <person name="Zhang G."/>
        </authorList>
    </citation>
    <scope>NUCLEOTIDE SEQUENCE [LARGE SCALE GENOMIC DNA]</scope>
    <source>
        <strain evidence="7">B10K-DU-002-81</strain>
    </source>
</reference>
<dbReference type="GO" id="GO:0061630">
    <property type="term" value="F:ubiquitin protein ligase activity"/>
    <property type="evidence" value="ECO:0007669"/>
    <property type="project" value="InterPro"/>
</dbReference>
<evidence type="ECO:0000259" key="6">
    <source>
        <dbReference type="PROSITE" id="PS50089"/>
    </source>
</evidence>
<dbReference type="InterPro" id="IPR001841">
    <property type="entry name" value="Znf_RING"/>
</dbReference>
<dbReference type="InterPro" id="IPR018957">
    <property type="entry name" value="Znf_C3HC4_RING-type"/>
</dbReference>
<feature type="non-terminal residue" evidence="7">
    <location>
        <position position="1"/>
    </location>
</feature>
<evidence type="ECO:0000256" key="2">
    <source>
        <dbReference type="ARBA" id="ARBA00022723"/>
    </source>
</evidence>